<dbReference type="PRINTS" id="PR00736">
    <property type="entry name" value="GLHYDRLASE15"/>
</dbReference>
<evidence type="ECO:0000256" key="5">
    <source>
        <dbReference type="ARBA" id="ARBA00023277"/>
    </source>
</evidence>
<keyword evidence="7" id="KW-0624">Polysaccharide degradation</keyword>
<dbReference type="AlphaFoldDB" id="A0AAV5RYX6"/>
<evidence type="ECO:0000256" key="9">
    <source>
        <dbReference type="ARBA" id="ARBA00033473"/>
    </source>
</evidence>
<dbReference type="InterPro" id="IPR011613">
    <property type="entry name" value="GH15-like"/>
</dbReference>
<keyword evidence="10" id="KW-0812">Transmembrane</keyword>
<dbReference type="GO" id="GO:0000272">
    <property type="term" value="P:polysaccharide catabolic process"/>
    <property type="evidence" value="ECO:0007669"/>
    <property type="project" value="UniProtKB-KW"/>
</dbReference>
<gene>
    <name evidence="12" type="ORF">DAKH74_034300</name>
</gene>
<feature type="transmembrane region" description="Helical" evidence="10">
    <location>
        <begin position="25"/>
        <end position="45"/>
    </location>
</feature>
<keyword evidence="5" id="KW-0119">Carbohydrate metabolism</keyword>
<evidence type="ECO:0000256" key="6">
    <source>
        <dbReference type="ARBA" id="ARBA00023295"/>
    </source>
</evidence>
<keyword evidence="10" id="KW-1133">Transmembrane helix</keyword>
<dbReference type="InterPro" id="IPR012341">
    <property type="entry name" value="6hp_glycosidase-like_sf"/>
</dbReference>
<accession>A0AAV5RYX6</accession>
<evidence type="ECO:0000256" key="7">
    <source>
        <dbReference type="ARBA" id="ARBA00023326"/>
    </source>
</evidence>
<keyword evidence="4" id="KW-0378">Hydrolase</keyword>
<dbReference type="SUPFAM" id="SSF48208">
    <property type="entry name" value="Six-hairpin glycosidases"/>
    <property type="match status" value="1"/>
</dbReference>
<dbReference type="PANTHER" id="PTHR31616">
    <property type="entry name" value="TREHALASE"/>
    <property type="match status" value="1"/>
</dbReference>
<dbReference type="InterPro" id="IPR008928">
    <property type="entry name" value="6-hairpin_glycosidase_sf"/>
</dbReference>
<proteinExistence type="inferred from homology"/>
<evidence type="ECO:0000256" key="2">
    <source>
        <dbReference type="ARBA" id="ARBA00006188"/>
    </source>
</evidence>
<keyword evidence="10" id="KW-0472">Membrane</keyword>
<evidence type="ECO:0000256" key="1">
    <source>
        <dbReference type="ARBA" id="ARBA00001863"/>
    </source>
</evidence>
<evidence type="ECO:0000256" key="8">
    <source>
        <dbReference type="ARBA" id="ARBA00033442"/>
    </source>
</evidence>
<dbReference type="GO" id="GO:0004339">
    <property type="term" value="F:glucan 1,4-alpha-glucosidase activity"/>
    <property type="evidence" value="ECO:0007669"/>
    <property type="project" value="UniProtKB-EC"/>
</dbReference>
<comment type="similarity">
    <text evidence="2">Belongs to the glycosyl hydrolase 15 family.</text>
</comment>
<feature type="domain" description="GH15-like" evidence="11">
    <location>
        <begin position="133"/>
        <end position="557"/>
    </location>
</feature>
<evidence type="ECO:0000256" key="3">
    <source>
        <dbReference type="ARBA" id="ARBA00012593"/>
    </source>
</evidence>
<dbReference type="Gene3D" id="1.50.10.10">
    <property type="match status" value="1"/>
</dbReference>
<sequence>MHTLTLRDDAGPEWRPRRHWFPNRGGISLVSTVLAGLMCAFVSLVGSRDVLEKEVWENSFAAANITLSDFTPVNQARYALGLRSINASALSSTEFTQWVQEEALLSLQYMSCNIHTPRSCNNHNNDDTPPVFTPGTPYGVVIASPSRESPDYYYQWTRDSAIVINGLLSVPYLESISDNFDLTNTVLQYLNNSVALQRLDNRSGRFAADDDYRGVAEPKYNVDGTVFNGNWGRPQNDGPALRVIAALNFVSRSDSAQEDMWSEVDEEHPYVFQNITGILEELVYYDLKFIVMNHGNECYDLWEECSSRHFFTAQMQLYALQLAIPVWLRQPSAPLNDGKLLSQMISARDALLKFVLGPQKPCHGRSGLDIATVLASLLSHPYNTTAVMPFDVDDTRVLATLHGLITEMKQIYPLNKRYPNGGVALGRYPEDIYDGVRTSEGNPWFISTIAAGHLMYKLAEKYATGQNDIVIHESINPFWGLVIDGYLGQYDEVRIPYNSASFNATLANIFKYGDTFLEVVRVHMDDKGSMSEQFNKYTGFMEGARDLTWSYSTFTEAAETRARVKQILNDIVG</sequence>
<dbReference type="GO" id="GO:0000324">
    <property type="term" value="C:fungal-type vacuole"/>
    <property type="evidence" value="ECO:0007669"/>
    <property type="project" value="TreeGrafter"/>
</dbReference>
<evidence type="ECO:0000256" key="10">
    <source>
        <dbReference type="SAM" id="Phobius"/>
    </source>
</evidence>
<protein>
    <recommendedName>
        <fullName evidence="3">glucan 1,4-alpha-glucosidase</fullName>
        <ecNumber evidence="3">3.2.1.3</ecNumber>
    </recommendedName>
    <alternativeName>
        <fullName evidence="9">1,4-alpha-D-glucan glucohydrolase</fullName>
    </alternativeName>
    <alternativeName>
        <fullName evidence="8">Glucan 1,4-alpha-glucosidase</fullName>
    </alternativeName>
</protein>
<dbReference type="Proteomes" id="UP001377567">
    <property type="component" value="Unassembled WGS sequence"/>
</dbReference>
<keyword evidence="6" id="KW-0326">Glycosidase</keyword>
<dbReference type="InterPro" id="IPR000165">
    <property type="entry name" value="Glucoamylase"/>
</dbReference>
<evidence type="ECO:0000313" key="13">
    <source>
        <dbReference type="Proteomes" id="UP001377567"/>
    </source>
</evidence>
<name>A0AAV5RYX6_MAUHU</name>
<organism evidence="12 13">
    <name type="scientific">Maudiozyma humilis</name>
    <name type="common">Sour dough yeast</name>
    <name type="synonym">Kazachstania humilis</name>
    <dbReference type="NCBI Taxonomy" id="51915"/>
    <lineage>
        <taxon>Eukaryota</taxon>
        <taxon>Fungi</taxon>
        <taxon>Dikarya</taxon>
        <taxon>Ascomycota</taxon>
        <taxon>Saccharomycotina</taxon>
        <taxon>Saccharomycetes</taxon>
        <taxon>Saccharomycetales</taxon>
        <taxon>Saccharomycetaceae</taxon>
        <taxon>Maudiozyma</taxon>
    </lineage>
</organism>
<evidence type="ECO:0000259" key="11">
    <source>
        <dbReference type="Pfam" id="PF00723"/>
    </source>
</evidence>
<evidence type="ECO:0000313" key="12">
    <source>
        <dbReference type="EMBL" id="GMM56814.1"/>
    </source>
</evidence>
<dbReference type="EC" id="3.2.1.3" evidence="3"/>
<comment type="catalytic activity">
    <reaction evidence="1">
        <text>Hydrolysis of terminal (1-&gt;4)-linked alpha-D-glucose residues successively from non-reducing ends of the chains with release of beta-D-glucose.</text>
        <dbReference type="EC" id="3.2.1.3"/>
    </reaction>
</comment>
<dbReference type="EMBL" id="BTGD01000010">
    <property type="protein sequence ID" value="GMM56814.1"/>
    <property type="molecule type" value="Genomic_DNA"/>
</dbReference>
<keyword evidence="13" id="KW-1185">Reference proteome</keyword>
<comment type="caution">
    <text evidence="12">The sequence shown here is derived from an EMBL/GenBank/DDBJ whole genome shotgun (WGS) entry which is preliminary data.</text>
</comment>
<dbReference type="PANTHER" id="PTHR31616:SF9">
    <property type="entry name" value="GLUCOAMYLASE, INTRACELLULAR SPORULATION-SPECIFIC"/>
    <property type="match status" value="1"/>
</dbReference>
<evidence type="ECO:0000256" key="4">
    <source>
        <dbReference type="ARBA" id="ARBA00022801"/>
    </source>
</evidence>
<dbReference type="Pfam" id="PF00723">
    <property type="entry name" value="Glyco_hydro_15"/>
    <property type="match status" value="1"/>
</dbReference>
<reference evidence="12 13" key="1">
    <citation type="journal article" date="2023" name="Elife">
        <title>Identification of key yeast species and microbe-microbe interactions impacting larval growth of Drosophila in the wild.</title>
        <authorList>
            <person name="Mure A."/>
            <person name="Sugiura Y."/>
            <person name="Maeda R."/>
            <person name="Honda K."/>
            <person name="Sakurai N."/>
            <person name="Takahashi Y."/>
            <person name="Watada M."/>
            <person name="Katoh T."/>
            <person name="Gotoh A."/>
            <person name="Gotoh Y."/>
            <person name="Taniguchi I."/>
            <person name="Nakamura K."/>
            <person name="Hayashi T."/>
            <person name="Katayama T."/>
            <person name="Uemura T."/>
            <person name="Hattori Y."/>
        </authorList>
    </citation>
    <scope>NUCLEOTIDE SEQUENCE [LARGE SCALE GENOMIC DNA]</scope>
    <source>
        <strain evidence="12 13">KH-74</strain>
    </source>
</reference>